<name>A0AAP0BQV7_9ASPA</name>
<proteinExistence type="predicted"/>
<dbReference type="PROSITE" id="PS51375">
    <property type="entry name" value="PPR"/>
    <property type="match status" value="2"/>
</dbReference>
<dbReference type="GO" id="GO:0003723">
    <property type="term" value="F:RNA binding"/>
    <property type="evidence" value="ECO:0007669"/>
    <property type="project" value="InterPro"/>
</dbReference>
<dbReference type="Gene3D" id="1.25.40.10">
    <property type="entry name" value="Tetratricopeptide repeat domain"/>
    <property type="match status" value="2"/>
</dbReference>
<feature type="repeat" description="PPR" evidence="2">
    <location>
        <begin position="134"/>
        <end position="169"/>
    </location>
</feature>
<keyword evidence="4" id="KW-1185">Reference proteome</keyword>
<dbReference type="Proteomes" id="UP001418222">
    <property type="component" value="Unassembled WGS sequence"/>
</dbReference>
<gene>
    <name evidence="3" type="primary">PCMP-H40</name>
    <name evidence="3" type="ORF">KSP39_PZI008545</name>
</gene>
<dbReference type="InterPro" id="IPR011990">
    <property type="entry name" value="TPR-like_helical_dom_sf"/>
</dbReference>
<dbReference type="AlphaFoldDB" id="A0AAP0BQV7"/>
<feature type="repeat" description="PPR" evidence="2">
    <location>
        <begin position="101"/>
        <end position="131"/>
    </location>
</feature>
<evidence type="ECO:0000256" key="2">
    <source>
        <dbReference type="PROSITE-ProRule" id="PRU00708"/>
    </source>
</evidence>
<dbReference type="InterPro" id="IPR002885">
    <property type="entry name" value="PPR_rpt"/>
</dbReference>
<accession>A0AAP0BQV7</accession>
<evidence type="ECO:0000313" key="3">
    <source>
        <dbReference type="EMBL" id="KAK8945152.1"/>
    </source>
</evidence>
<dbReference type="InterPro" id="IPR046960">
    <property type="entry name" value="PPR_At4g14850-like_plant"/>
</dbReference>
<keyword evidence="1" id="KW-0677">Repeat</keyword>
<evidence type="ECO:0000256" key="1">
    <source>
        <dbReference type="ARBA" id="ARBA00022737"/>
    </source>
</evidence>
<dbReference type="NCBIfam" id="TIGR00756">
    <property type="entry name" value="PPR"/>
    <property type="match status" value="1"/>
</dbReference>
<dbReference type="PANTHER" id="PTHR47926:SF452">
    <property type="entry name" value="PENTATRICOPEPTIDE REPEAT-CONTAINING PROTEIN"/>
    <property type="match status" value="1"/>
</dbReference>
<reference evidence="3 4" key="1">
    <citation type="journal article" date="2022" name="Nat. Plants">
        <title>Genomes of leafy and leafless Platanthera orchids illuminate the evolution of mycoheterotrophy.</title>
        <authorList>
            <person name="Li M.H."/>
            <person name="Liu K.W."/>
            <person name="Li Z."/>
            <person name="Lu H.C."/>
            <person name="Ye Q.L."/>
            <person name="Zhang D."/>
            <person name="Wang J.Y."/>
            <person name="Li Y.F."/>
            <person name="Zhong Z.M."/>
            <person name="Liu X."/>
            <person name="Yu X."/>
            <person name="Liu D.K."/>
            <person name="Tu X.D."/>
            <person name="Liu B."/>
            <person name="Hao Y."/>
            <person name="Liao X.Y."/>
            <person name="Jiang Y.T."/>
            <person name="Sun W.H."/>
            <person name="Chen J."/>
            <person name="Chen Y.Q."/>
            <person name="Ai Y."/>
            <person name="Zhai J.W."/>
            <person name="Wu S.S."/>
            <person name="Zhou Z."/>
            <person name="Hsiao Y.Y."/>
            <person name="Wu W.L."/>
            <person name="Chen Y.Y."/>
            <person name="Lin Y.F."/>
            <person name="Hsu J.L."/>
            <person name="Li C.Y."/>
            <person name="Wang Z.W."/>
            <person name="Zhao X."/>
            <person name="Zhong W.Y."/>
            <person name="Ma X.K."/>
            <person name="Ma L."/>
            <person name="Huang J."/>
            <person name="Chen G.Z."/>
            <person name="Huang M.Z."/>
            <person name="Huang L."/>
            <person name="Peng D.H."/>
            <person name="Luo Y.B."/>
            <person name="Zou S.Q."/>
            <person name="Chen S.P."/>
            <person name="Lan S."/>
            <person name="Tsai W.C."/>
            <person name="Van de Peer Y."/>
            <person name="Liu Z.J."/>
        </authorList>
    </citation>
    <scope>NUCLEOTIDE SEQUENCE [LARGE SCALE GENOMIC DNA]</scope>
    <source>
        <strain evidence="3">Lor287</strain>
    </source>
</reference>
<dbReference type="Pfam" id="PF01535">
    <property type="entry name" value="PPR"/>
    <property type="match status" value="4"/>
</dbReference>
<dbReference type="PANTHER" id="PTHR47926">
    <property type="entry name" value="PENTATRICOPEPTIDE REPEAT-CONTAINING PROTEIN"/>
    <property type="match status" value="1"/>
</dbReference>
<dbReference type="GO" id="GO:0009451">
    <property type="term" value="P:RNA modification"/>
    <property type="evidence" value="ECO:0007669"/>
    <property type="project" value="InterPro"/>
</dbReference>
<organism evidence="3 4">
    <name type="scientific">Platanthera zijinensis</name>
    <dbReference type="NCBI Taxonomy" id="2320716"/>
    <lineage>
        <taxon>Eukaryota</taxon>
        <taxon>Viridiplantae</taxon>
        <taxon>Streptophyta</taxon>
        <taxon>Embryophyta</taxon>
        <taxon>Tracheophyta</taxon>
        <taxon>Spermatophyta</taxon>
        <taxon>Magnoliopsida</taxon>
        <taxon>Liliopsida</taxon>
        <taxon>Asparagales</taxon>
        <taxon>Orchidaceae</taxon>
        <taxon>Orchidoideae</taxon>
        <taxon>Orchideae</taxon>
        <taxon>Orchidinae</taxon>
        <taxon>Platanthera</taxon>
    </lineage>
</organism>
<dbReference type="EMBL" id="JBBWWQ010000006">
    <property type="protein sequence ID" value="KAK8945152.1"/>
    <property type="molecule type" value="Genomic_DNA"/>
</dbReference>
<evidence type="ECO:0000313" key="4">
    <source>
        <dbReference type="Proteomes" id="UP001418222"/>
    </source>
</evidence>
<comment type="caution">
    <text evidence="3">The sequence shown here is derived from an EMBL/GenBank/DDBJ whole genome shotgun (WGS) entry which is preliminary data.</text>
</comment>
<protein>
    <submittedName>
        <fullName evidence="3">Pentatricopeptide repeat-containing protein</fullName>
    </submittedName>
</protein>
<sequence length="221" mass="25518">MERCHKVLHSRSRRRLTRRRTRFRANAGHWCLRRPLLKFSLVLKACSQDPSLPLGLQVHAFVIKSDLAAELYLNSCLIGFYSRRGRCELTLRVFDRMPQRDSVSWNAMIDGYAKNVRMDAAKNLFGEMKVRDRNLVTWNTMIACYATSPGGIDDARDLFDRMPERDLISWNLITGGYVKSGRIEGAATLFEIMPLKDAISWTNLITGYMEEWTSWFSSTIV</sequence>